<evidence type="ECO:0000256" key="4">
    <source>
        <dbReference type="ARBA" id="ARBA00022692"/>
    </source>
</evidence>
<feature type="domain" description="Ammonium transporter AmtB-like" evidence="9">
    <location>
        <begin position="14"/>
        <end position="408"/>
    </location>
</feature>
<feature type="transmembrane region" description="Helical" evidence="8">
    <location>
        <begin position="12"/>
        <end position="32"/>
    </location>
</feature>
<gene>
    <name evidence="10" type="ORF">XD92_0190</name>
</gene>
<evidence type="ECO:0000256" key="6">
    <source>
        <dbReference type="ARBA" id="ARBA00023136"/>
    </source>
</evidence>
<comment type="subcellular location">
    <subcellularLocation>
        <location evidence="8">Cell membrane</location>
        <topology evidence="8">Multi-pass membrane protein</topology>
    </subcellularLocation>
    <subcellularLocation>
        <location evidence="1">Membrane</location>
        <topology evidence="1">Multi-pass membrane protein</topology>
    </subcellularLocation>
</comment>
<feature type="transmembrane region" description="Helical" evidence="8">
    <location>
        <begin position="96"/>
        <end position="118"/>
    </location>
</feature>
<evidence type="ECO:0000256" key="8">
    <source>
        <dbReference type="RuleBase" id="RU362002"/>
    </source>
</evidence>
<accession>A0A101HKN9</accession>
<dbReference type="PATRIC" id="fig|294710.3.peg.399"/>
<dbReference type="Pfam" id="PF00909">
    <property type="entry name" value="Ammonium_transp"/>
    <property type="match status" value="1"/>
</dbReference>
<evidence type="ECO:0000256" key="3">
    <source>
        <dbReference type="ARBA" id="ARBA00022448"/>
    </source>
</evidence>
<dbReference type="AlphaFoldDB" id="A0A101HKN9"/>
<dbReference type="PANTHER" id="PTHR11730">
    <property type="entry name" value="AMMONIUM TRANSPORTER"/>
    <property type="match status" value="1"/>
</dbReference>
<dbReference type="InterPro" id="IPR001905">
    <property type="entry name" value="Ammonium_transpt"/>
</dbReference>
<evidence type="ECO:0000259" key="9">
    <source>
        <dbReference type="Pfam" id="PF00909"/>
    </source>
</evidence>
<dbReference type="InterPro" id="IPR018047">
    <property type="entry name" value="Ammonium_transpt_CS"/>
</dbReference>
<dbReference type="GO" id="GO:0097272">
    <property type="term" value="P:ammonium homeostasis"/>
    <property type="evidence" value="ECO:0007669"/>
    <property type="project" value="TreeGrafter"/>
</dbReference>
<evidence type="ECO:0000256" key="5">
    <source>
        <dbReference type="ARBA" id="ARBA00022989"/>
    </source>
</evidence>
<feature type="transmembrane region" description="Helical" evidence="8">
    <location>
        <begin position="236"/>
        <end position="257"/>
    </location>
</feature>
<feature type="transmembrane region" description="Helical" evidence="8">
    <location>
        <begin position="196"/>
        <end position="216"/>
    </location>
</feature>
<dbReference type="GO" id="GO:0005886">
    <property type="term" value="C:plasma membrane"/>
    <property type="evidence" value="ECO:0007669"/>
    <property type="project" value="UniProtKB-SubCell"/>
</dbReference>
<feature type="transmembrane region" description="Helical" evidence="8">
    <location>
        <begin position="264"/>
        <end position="281"/>
    </location>
</feature>
<dbReference type="EMBL" id="LGGN01000017">
    <property type="protein sequence ID" value="KUK78606.1"/>
    <property type="molecule type" value="Genomic_DNA"/>
</dbReference>
<comment type="caution">
    <text evidence="10">The sequence shown here is derived from an EMBL/GenBank/DDBJ whole genome shotgun (WGS) entry which is preliminary data.</text>
</comment>
<keyword evidence="6 8" id="KW-0472">Membrane</keyword>
<dbReference type="InterPro" id="IPR024041">
    <property type="entry name" value="NH4_transpt_AmtB-like_dom"/>
</dbReference>
<dbReference type="Proteomes" id="UP000053860">
    <property type="component" value="Unassembled WGS sequence"/>
</dbReference>
<dbReference type="InterPro" id="IPR029020">
    <property type="entry name" value="Ammonium/urea_transptr"/>
</dbReference>
<protein>
    <recommendedName>
        <fullName evidence="8">Ammonium transporter</fullName>
    </recommendedName>
</protein>
<evidence type="ECO:0000313" key="11">
    <source>
        <dbReference type="Proteomes" id="UP000053860"/>
    </source>
</evidence>
<evidence type="ECO:0000256" key="7">
    <source>
        <dbReference type="ARBA" id="ARBA00023177"/>
    </source>
</evidence>
<evidence type="ECO:0000256" key="2">
    <source>
        <dbReference type="ARBA" id="ARBA00005887"/>
    </source>
</evidence>
<feature type="transmembrane region" description="Helical" evidence="8">
    <location>
        <begin position="125"/>
        <end position="146"/>
    </location>
</feature>
<feature type="transmembrane region" description="Helical" evidence="8">
    <location>
        <begin position="53"/>
        <end position="76"/>
    </location>
</feature>
<keyword evidence="5 8" id="KW-1133">Transmembrane helix</keyword>
<sequence>MDTATLTYALNTFWVLFAAVLVFFMQTGFALVEAGFSRTKNTTNILFKNLMDFCMGTIAFWVIGYGIMYGTGSGFFGELEIFSKVNHALEVGIPNSAFFIFQLVFAATAATIVSGAMAERTKFKAYLMYSVAITAIIYPVSGHWVWGGGWLSSMETPFHDFAGSTVVHSMGGWLAFIGAAFLGPRIGKYKKGKVNAIPGHSLTLAALGVFILWLGWFGFNPGSTLGLADPDLVAHIFVTTNGAAAAGGIATLLITWIRYGKPTFSMTLNGVLAGLVAITAGCDVVTPGGAVVIGFLAGILVVFSVEFLDKKLKVDDPVGAVSVHGVCGAFGTLMVGLFSASSDLPGLFYGGDAGLLVSQFIGVLAIAAWAGVTGTVLFSLLKYTIGIRVSAKEEEIGLDYFEHGEKAYN</sequence>
<reference evidence="11" key="1">
    <citation type="journal article" date="2015" name="MBio">
        <title>Genome-Resolved Metagenomic Analysis Reveals Roles for Candidate Phyla and Other Microbial Community Members in Biogeochemical Transformations in Oil Reservoirs.</title>
        <authorList>
            <person name="Hu P."/>
            <person name="Tom L."/>
            <person name="Singh A."/>
            <person name="Thomas B.C."/>
            <person name="Baker B.J."/>
            <person name="Piceno Y.M."/>
            <person name="Andersen G.L."/>
            <person name="Banfield J.F."/>
        </authorList>
    </citation>
    <scope>NUCLEOTIDE SEQUENCE [LARGE SCALE GENOMIC DNA]</scope>
</reference>
<organism evidence="10 11">
    <name type="scientific">Proteiniphilum acetatigenes</name>
    <dbReference type="NCBI Taxonomy" id="294710"/>
    <lineage>
        <taxon>Bacteria</taxon>
        <taxon>Pseudomonadati</taxon>
        <taxon>Bacteroidota</taxon>
        <taxon>Bacteroidia</taxon>
        <taxon>Bacteroidales</taxon>
        <taxon>Dysgonomonadaceae</taxon>
        <taxon>Proteiniphilum</taxon>
    </lineage>
</organism>
<keyword evidence="7 8" id="KW-0924">Ammonia transport</keyword>
<feature type="transmembrane region" description="Helical" evidence="8">
    <location>
        <begin position="166"/>
        <end position="184"/>
    </location>
</feature>
<comment type="similarity">
    <text evidence="2 8">Belongs to the ammonia transporter channel (TC 1.A.11.2) family.</text>
</comment>
<dbReference type="PANTHER" id="PTHR11730:SF89">
    <property type="entry name" value="AMMONIUM TRANSPORTER SLL0108-RELATED"/>
    <property type="match status" value="1"/>
</dbReference>
<dbReference type="SUPFAM" id="SSF111352">
    <property type="entry name" value="Ammonium transporter"/>
    <property type="match status" value="1"/>
</dbReference>
<feature type="transmembrane region" description="Helical" evidence="8">
    <location>
        <begin position="360"/>
        <end position="381"/>
    </location>
</feature>
<dbReference type="NCBIfam" id="TIGR00836">
    <property type="entry name" value="amt"/>
    <property type="match status" value="1"/>
</dbReference>
<dbReference type="FunFam" id="1.10.3430.10:FF:000008">
    <property type="entry name" value="Ammonium transporter"/>
    <property type="match status" value="1"/>
</dbReference>
<dbReference type="PROSITE" id="PS01219">
    <property type="entry name" value="AMMONIUM_TRANSP"/>
    <property type="match status" value="1"/>
</dbReference>
<proteinExistence type="inferred from homology"/>
<feature type="transmembrane region" description="Helical" evidence="8">
    <location>
        <begin position="287"/>
        <end position="308"/>
    </location>
</feature>
<dbReference type="GO" id="GO:0008519">
    <property type="term" value="F:ammonium channel activity"/>
    <property type="evidence" value="ECO:0007669"/>
    <property type="project" value="InterPro"/>
</dbReference>
<feature type="transmembrane region" description="Helical" evidence="8">
    <location>
        <begin position="320"/>
        <end position="340"/>
    </location>
</feature>
<keyword evidence="4 8" id="KW-0812">Transmembrane</keyword>
<evidence type="ECO:0000256" key="1">
    <source>
        <dbReference type="ARBA" id="ARBA00004141"/>
    </source>
</evidence>
<name>A0A101HKN9_9BACT</name>
<dbReference type="Gene3D" id="1.10.3430.10">
    <property type="entry name" value="Ammonium transporter AmtB like domains"/>
    <property type="match status" value="1"/>
</dbReference>
<keyword evidence="3 8" id="KW-0813">Transport</keyword>
<evidence type="ECO:0000313" key="10">
    <source>
        <dbReference type="EMBL" id="KUK78606.1"/>
    </source>
</evidence>